<comment type="caution">
    <text evidence="1">The sequence shown here is derived from an EMBL/GenBank/DDBJ whole genome shotgun (WGS) entry which is preliminary data.</text>
</comment>
<evidence type="ECO:0000313" key="1">
    <source>
        <dbReference type="EMBL" id="MDR7361849.1"/>
    </source>
</evidence>
<organism evidence="1 2">
    <name type="scientific">Nocardioides marmoribigeumensis</name>
    <dbReference type="NCBI Taxonomy" id="433649"/>
    <lineage>
        <taxon>Bacteria</taxon>
        <taxon>Bacillati</taxon>
        <taxon>Actinomycetota</taxon>
        <taxon>Actinomycetes</taxon>
        <taxon>Propionibacteriales</taxon>
        <taxon>Nocardioidaceae</taxon>
        <taxon>Nocardioides</taxon>
    </lineage>
</organism>
<dbReference type="EMBL" id="JAVDYG010000001">
    <property type="protein sequence ID" value="MDR7361849.1"/>
    <property type="molecule type" value="Genomic_DNA"/>
</dbReference>
<dbReference type="Proteomes" id="UP001183648">
    <property type="component" value="Unassembled WGS sequence"/>
</dbReference>
<evidence type="ECO:0000313" key="2">
    <source>
        <dbReference type="Proteomes" id="UP001183648"/>
    </source>
</evidence>
<name>A0ABU2BWK4_9ACTN</name>
<dbReference type="Pfam" id="PF06224">
    <property type="entry name" value="AlkZ-like"/>
    <property type="match status" value="1"/>
</dbReference>
<keyword evidence="2" id="KW-1185">Reference proteome</keyword>
<accession>A0ABU2BWK4</accession>
<dbReference type="PANTHER" id="PTHR38479">
    <property type="entry name" value="LMO0824 PROTEIN"/>
    <property type="match status" value="1"/>
</dbReference>
<sequence length="358" mass="38516">MPEVSLTDLRRLRVGAHLLDGRGADPAAVVRHLGALQAQDRTATLWSMGLRAGTDVAAVHAAVEGREVVRTWPMRGTLHWVPGEDARWMCRLLSRPATRSARRLREERGVSAELVEQAGAVLETVLAEGPRSRPAVLAAWEAAGISTDQGRGYLLLVSLCERGDLVQAGVDGKQPTFALLDRWVPASRDLGDEEALAVVVERYVRSHGPVHEKDVAGWWGGTLRDVRAAVASLGDRLATVAHDGATLLVHADAESSAEPSVVLLPAFDEFLLGHKDRSAVLAARHATSVVPGGNGVFAPTVLVDGQVVGTWRRQERKDRVEVSVTPFEPLPRRTFRAVETAAAAYGDFVGLPVDFSST</sequence>
<proteinExistence type="predicted"/>
<gene>
    <name evidence="1" type="ORF">J2S63_001402</name>
</gene>
<dbReference type="InterPro" id="IPR009351">
    <property type="entry name" value="AlkZ-like"/>
</dbReference>
<reference evidence="1 2" key="1">
    <citation type="submission" date="2023-07" db="EMBL/GenBank/DDBJ databases">
        <title>Sequencing the genomes of 1000 actinobacteria strains.</title>
        <authorList>
            <person name="Klenk H.-P."/>
        </authorList>
    </citation>
    <scope>NUCLEOTIDE SEQUENCE [LARGE SCALE GENOMIC DNA]</scope>
    <source>
        <strain evidence="1 2">DSM 19426</strain>
    </source>
</reference>
<dbReference type="RefSeq" id="WP_310300439.1">
    <property type="nucleotide sequence ID" value="NZ_BAAAPS010000008.1"/>
</dbReference>
<evidence type="ECO:0008006" key="3">
    <source>
        <dbReference type="Google" id="ProtNLM"/>
    </source>
</evidence>
<dbReference type="PANTHER" id="PTHR38479:SF2">
    <property type="entry name" value="WINGED HELIX DNA-BINDING DOMAIN-CONTAINING PROTEIN"/>
    <property type="match status" value="1"/>
</dbReference>
<protein>
    <recommendedName>
        <fullName evidence="3">Winged helix DNA-binding domain-containing protein</fullName>
    </recommendedName>
</protein>